<accession>A0ABX8Z7T1</accession>
<reference evidence="3 4" key="1">
    <citation type="submission" date="2021-08" db="EMBL/GenBank/DDBJ databases">
        <title>complete genome sequencing of Deefgea sp. D25.</title>
        <authorList>
            <person name="Bae J.-W."/>
            <person name="Gim D.-H."/>
        </authorList>
    </citation>
    <scope>NUCLEOTIDE SEQUENCE [LARGE SCALE GENOMIC DNA]</scope>
    <source>
        <strain evidence="3 4">D25</strain>
    </source>
</reference>
<feature type="compositionally biased region" description="Basic and acidic residues" evidence="1">
    <location>
        <begin position="25"/>
        <end position="34"/>
    </location>
</feature>
<feature type="compositionally biased region" description="Basic and acidic residues" evidence="1">
    <location>
        <begin position="1"/>
        <end position="17"/>
    </location>
</feature>
<dbReference type="RefSeq" id="WP_221007176.1">
    <property type="nucleotide sequence ID" value="NZ_CP081150.1"/>
</dbReference>
<protein>
    <submittedName>
        <fullName evidence="3">Helix-turn-helix domain-containing protein</fullName>
    </submittedName>
</protein>
<evidence type="ECO:0000313" key="4">
    <source>
        <dbReference type="Proteomes" id="UP000825679"/>
    </source>
</evidence>
<evidence type="ECO:0000313" key="3">
    <source>
        <dbReference type="EMBL" id="QZA78651.1"/>
    </source>
</evidence>
<feature type="domain" description="Winged helix-turn-helix" evidence="2">
    <location>
        <begin position="35"/>
        <end position="95"/>
    </location>
</feature>
<dbReference type="Proteomes" id="UP000825679">
    <property type="component" value="Chromosome"/>
</dbReference>
<evidence type="ECO:0000259" key="2">
    <source>
        <dbReference type="Pfam" id="PF14090"/>
    </source>
</evidence>
<dbReference type="InterPro" id="IPR055245">
    <property type="entry name" value="HTH_proteobacteria"/>
</dbReference>
<evidence type="ECO:0000256" key="1">
    <source>
        <dbReference type="SAM" id="MobiDB-lite"/>
    </source>
</evidence>
<proteinExistence type="predicted"/>
<dbReference type="Pfam" id="PF14090">
    <property type="entry name" value="HTH_39"/>
    <property type="match status" value="1"/>
</dbReference>
<sequence length="102" mass="12105">MNKKDRRDHAGNDDPKHNRQHKRTDRVAQQDRTEQALLTGTKSTFELRDLYNVLHPAGRVMELVDQGAEIHVERRRTVDRDGREHFGIAHYSLIKRRPRKEQ</sequence>
<organism evidence="3 4">
    <name type="scientific">Deefgea tanakiae</name>
    <dbReference type="NCBI Taxonomy" id="2865840"/>
    <lineage>
        <taxon>Bacteria</taxon>
        <taxon>Pseudomonadati</taxon>
        <taxon>Pseudomonadota</taxon>
        <taxon>Betaproteobacteria</taxon>
        <taxon>Neisseriales</taxon>
        <taxon>Chitinibacteraceae</taxon>
        <taxon>Deefgea</taxon>
    </lineage>
</organism>
<keyword evidence="4" id="KW-1185">Reference proteome</keyword>
<dbReference type="EMBL" id="CP081150">
    <property type="protein sequence ID" value="QZA78651.1"/>
    <property type="molecule type" value="Genomic_DNA"/>
</dbReference>
<feature type="region of interest" description="Disordered" evidence="1">
    <location>
        <begin position="1"/>
        <end position="34"/>
    </location>
</feature>
<gene>
    <name evidence="3" type="ORF">K4H28_04375</name>
</gene>
<name>A0ABX8Z7T1_9NEIS</name>